<organism evidence="3 4">
    <name type="scientific">Acrocarpospora macrocephala</name>
    <dbReference type="NCBI Taxonomy" id="150177"/>
    <lineage>
        <taxon>Bacteria</taxon>
        <taxon>Bacillati</taxon>
        <taxon>Actinomycetota</taxon>
        <taxon>Actinomycetes</taxon>
        <taxon>Streptosporangiales</taxon>
        <taxon>Streptosporangiaceae</taxon>
        <taxon>Acrocarpospora</taxon>
    </lineage>
</organism>
<name>A0A5M3X2B9_9ACTN</name>
<keyword evidence="4" id="KW-1185">Reference proteome</keyword>
<dbReference type="InterPro" id="IPR050709">
    <property type="entry name" value="Biotin_Carboxyl_Carrier/Decarb"/>
</dbReference>
<dbReference type="InterPro" id="IPR011053">
    <property type="entry name" value="Single_hybrid_motif"/>
</dbReference>
<dbReference type="PANTHER" id="PTHR45266:SF3">
    <property type="entry name" value="OXALOACETATE DECARBOXYLASE ALPHA CHAIN"/>
    <property type="match status" value="1"/>
</dbReference>
<evidence type="ECO:0000313" key="3">
    <source>
        <dbReference type="EMBL" id="GES15875.1"/>
    </source>
</evidence>
<dbReference type="FunFam" id="2.40.50.100:FF:000003">
    <property type="entry name" value="Acetyl-CoA carboxylase biotin carboxyl carrier protein"/>
    <property type="match status" value="1"/>
</dbReference>
<dbReference type="AlphaFoldDB" id="A0A5M3X2B9"/>
<dbReference type="PANTHER" id="PTHR45266">
    <property type="entry name" value="OXALOACETATE DECARBOXYLASE ALPHA CHAIN"/>
    <property type="match status" value="1"/>
</dbReference>
<gene>
    <name evidence="3" type="ORF">Amac_094730</name>
</gene>
<feature type="domain" description="Lipoyl-binding" evidence="2">
    <location>
        <begin position="1"/>
        <end position="63"/>
    </location>
</feature>
<keyword evidence="1" id="KW-0092">Biotin</keyword>
<evidence type="ECO:0000259" key="2">
    <source>
        <dbReference type="PROSITE" id="PS50968"/>
    </source>
</evidence>
<accession>A0A5M3X2B9</accession>
<reference evidence="3 4" key="1">
    <citation type="submission" date="2019-10" db="EMBL/GenBank/DDBJ databases">
        <title>Whole genome shotgun sequence of Acrocarpospora macrocephala NBRC 16266.</title>
        <authorList>
            <person name="Ichikawa N."/>
            <person name="Kimura A."/>
            <person name="Kitahashi Y."/>
            <person name="Komaki H."/>
            <person name="Oguchi A."/>
        </authorList>
    </citation>
    <scope>NUCLEOTIDE SEQUENCE [LARGE SCALE GENOMIC DNA]</scope>
    <source>
        <strain evidence="3 4">NBRC 16266</strain>
    </source>
</reference>
<sequence>MPGTVLVVKAALGDRVQAGQPLLIVEAMKMEHTVTAPIAGTLAELPVRPGQQVTMDATLAAITPEEA</sequence>
<protein>
    <recommendedName>
        <fullName evidence="2">Lipoyl-binding domain-containing protein</fullName>
    </recommendedName>
</protein>
<dbReference type="PROSITE" id="PS50968">
    <property type="entry name" value="BIOTINYL_LIPOYL"/>
    <property type="match status" value="1"/>
</dbReference>
<dbReference type="Proteomes" id="UP000331127">
    <property type="component" value="Unassembled WGS sequence"/>
</dbReference>
<dbReference type="InterPro" id="IPR001882">
    <property type="entry name" value="Biotin_BS"/>
</dbReference>
<dbReference type="CDD" id="cd06850">
    <property type="entry name" value="biotinyl_domain"/>
    <property type="match status" value="1"/>
</dbReference>
<dbReference type="PROSITE" id="PS00188">
    <property type="entry name" value="BIOTIN"/>
    <property type="match status" value="1"/>
</dbReference>
<dbReference type="EMBL" id="BLAE01000086">
    <property type="protein sequence ID" value="GES15875.1"/>
    <property type="molecule type" value="Genomic_DNA"/>
</dbReference>
<proteinExistence type="predicted"/>
<comment type="caution">
    <text evidence="3">The sequence shown here is derived from an EMBL/GenBank/DDBJ whole genome shotgun (WGS) entry which is preliminary data.</text>
</comment>
<dbReference type="SUPFAM" id="SSF51230">
    <property type="entry name" value="Single hybrid motif"/>
    <property type="match status" value="1"/>
</dbReference>
<dbReference type="Pfam" id="PF00364">
    <property type="entry name" value="Biotin_lipoyl"/>
    <property type="match status" value="1"/>
</dbReference>
<evidence type="ECO:0000313" key="4">
    <source>
        <dbReference type="Proteomes" id="UP000331127"/>
    </source>
</evidence>
<evidence type="ECO:0000256" key="1">
    <source>
        <dbReference type="ARBA" id="ARBA00023267"/>
    </source>
</evidence>
<dbReference type="InterPro" id="IPR000089">
    <property type="entry name" value="Biotin_lipoyl"/>
</dbReference>
<dbReference type="Gene3D" id="2.40.50.100">
    <property type="match status" value="1"/>
</dbReference>